<feature type="domain" description="PLD phosphodiesterase" evidence="1">
    <location>
        <begin position="117"/>
        <end position="144"/>
    </location>
</feature>
<dbReference type="AlphaFoldDB" id="A0A7V1BKI9"/>
<dbReference type="PANTHER" id="PTHR21248:SF12">
    <property type="entry name" value="CARDIOLIPIN SYNTHASE C"/>
    <property type="match status" value="1"/>
</dbReference>
<proteinExistence type="predicted"/>
<dbReference type="InterPro" id="IPR025202">
    <property type="entry name" value="PLD-like_dom"/>
</dbReference>
<dbReference type="Pfam" id="PF13091">
    <property type="entry name" value="PLDc_2"/>
    <property type="match status" value="2"/>
</dbReference>
<protein>
    <submittedName>
        <fullName evidence="2">Phospholipase D family protein</fullName>
    </submittedName>
</protein>
<dbReference type="GO" id="GO:0030572">
    <property type="term" value="F:phosphatidyltransferase activity"/>
    <property type="evidence" value="ECO:0007669"/>
    <property type="project" value="UniProtKB-ARBA"/>
</dbReference>
<dbReference type="GO" id="GO:0032049">
    <property type="term" value="P:cardiolipin biosynthetic process"/>
    <property type="evidence" value="ECO:0007669"/>
    <property type="project" value="UniProtKB-ARBA"/>
</dbReference>
<feature type="domain" description="PLD phosphodiesterase" evidence="1">
    <location>
        <begin position="356"/>
        <end position="383"/>
    </location>
</feature>
<dbReference type="Gene3D" id="3.30.870.10">
    <property type="entry name" value="Endonuclease Chain A"/>
    <property type="match status" value="2"/>
</dbReference>
<dbReference type="EMBL" id="DRFO01000002">
    <property type="protein sequence ID" value="HDZ54927.1"/>
    <property type="molecule type" value="Genomic_DNA"/>
</dbReference>
<evidence type="ECO:0000259" key="1">
    <source>
        <dbReference type="PROSITE" id="PS50035"/>
    </source>
</evidence>
<dbReference type="Proteomes" id="UP000885703">
    <property type="component" value="Unassembled WGS sequence"/>
</dbReference>
<dbReference type="SUPFAM" id="SSF56024">
    <property type="entry name" value="Phospholipase D/nuclease"/>
    <property type="match status" value="2"/>
</dbReference>
<gene>
    <name evidence="2" type="ORF">ENH64_00400</name>
</gene>
<organism evidence="2">
    <name type="scientific">Halopseudomonas xinjiangensis</name>
    <dbReference type="NCBI Taxonomy" id="487184"/>
    <lineage>
        <taxon>Bacteria</taxon>
        <taxon>Pseudomonadati</taxon>
        <taxon>Pseudomonadota</taxon>
        <taxon>Gammaproteobacteria</taxon>
        <taxon>Pseudomonadales</taxon>
        <taxon>Pseudomonadaceae</taxon>
        <taxon>Halopseudomonas</taxon>
    </lineage>
</organism>
<name>A0A7V1BKI9_9GAMM</name>
<accession>A0A7V1BKI9</accession>
<dbReference type="PANTHER" id="PTHR21248">
    <property type="entry name" value="CARDIOLIPIN SYNTHASE"/>
    <property type="match status" value="1"/>
</dbReference>
<reference evidence="2" key="1">
    <citation type="journal article" date="2020" name="mSystems">
        <title>Genome- and Community-Level Interaction Insights into Carbon Utilization and Element Cycling Functions of Hydrothermarchaeota in Hydrothermal Sediment.</title>
        <authorList>
            <person name="Zhou Z."/>
            <person name="Liu Y."/>
            <person name="Xu W."/>
            <person name="Pan J."/>
            <person name="Luo Z.H."/>
            <person name="Li M."/>
        </authorList>
    </citation>
    <scope>NUCLEOTIDE SEQUENCE [LARGE SCALE GENOMIC DNA]</scope>
    <source>
        <strain evidence="2">HyVt-324</strain>
    </source>
</reference>
<dbReference type="PROSITE" id="PS50035">
    <property type="entry name" value="PLD"/>
    <property type="match status" value="2"/>
</dbReference>
<dbReference type="SMART" id="SM00155">
    <property type="entry name" value="PLDc"/>
    <property type="match status" value="2"/>
</dbReference>
<dbReference type="CDD" id="cd09111">
    <property type="entry name" value="PLDc_ymdC_like_1"/>
    <property type="match status" value="1"/>
</dbReference>
<dbReference type="InterPro" id="IPR001736">
    <property type="entry name" value="PLipase_D/transphosphatidylase"/>
</dbReference>
<sequence length="462" mass="52009">MQPPDSQLSGFKLLHNGSDALAARLQMIELAEQSIDLQYYIYSADLTGALIADRLIAAADRGIRVRILLDDIGTDLPDFRLATLDEHHNISVRFFNPLTLRQKWLSYLSKIGEFGRINYRMHNKLVIADGQVFITGGRNIGDEYFELSDLYFQDVDIMGIGPVSRDVMRSFDEFWNSPKSVPVAALADGSDGSDIDRLRQALRTRAEEQRGNPYLLSVARSPFNRVLKDRHRSWHWGTAEWVYDPPSKASPDGAASEVPVVGRALVRHAKEARDEILMMTAYFIPGDQGEAFLMELANEGVEVKLLTNSLATNDILAVHSSYAAYRKNLLANGMQMWELRPVAAQQGRASPLFSDSLASLHAKSFVFDRAKVFVGSINLDPRSIHLNTESGVVVHQPELAKEMARLFDRWTSDDFAYRLTIAEDGSLLWRADGRTWTTEPGTSRLRRIKAWLLGLLPIEKYL</sequence>
<evidence type="ECO:0000313" key="2">
    <source>
        <dbReference type="EMBL" id="HDZ54927.1"/>
    </source>
</evidence>
<dbReference type="CDD" id="cd09113">
    <property type="entry name" value="PLDc_ymdC_like_2"/>
    <property type="match status" value="1"/>
</dbReference>
<comment type="caution">
    <text evidence="2">The sequence shown here is derived from an EMBL/GenBank/DDBJ whole genome shotgun (WGS) entry which is preliminary data.</text>
</comment>